<evidence type="ECO:0000256" key="1">
    <source>
        <dbReference type="ARBA" id="ARBA00003416"/>
    </source>
</evidence>
<keyword evidence="7" id="KW-1133">Transmembrane helix</keyword>
<dbReference type="Proteomes" id="UP000613582">
    <property type="component" value="Unassembled WGS sequence"/>
</dbReference>
<reference evidence="8" key="2">
    <citation type="submission" date="2020-09" db="EMBL/GenBank/DDBJ databases">
        <authorList>
            <person name="Sun Q."/>
            <person name="Zhou Y."/>
        </authorList>
    </citation>
    <scope>NUCLEOTIDE SEQUENCE</scope>
    <source>
        <strain evidence="8">CGMCC 1.12921</strain>
    </source>
</reference>
<keyword evidence="7" id="KW-0472">Membrane</keyword>
<evidence type="ECO:0000313" key="9">
    <source>
        <dbReference type="Proteomes" id="UP000613582"/>
    </source>
</evidence>
<evidence type="ECO:0000256" key="3">
    <source>
        <dbReference type="ARBA" id="ARBA00021840"/>
    </source>
</evidence>
<protein>
    <recommendedName>
        <fullName evidence="3">DNA recombination protein RmuC homolog</fullName>
    </recommendedName>
</protein>
<evidence type="ECO:0000313" key="8">
    <source>
        <dbReference type="EMBL" id="GGD17145.1"/>
    </source>
</evidence>
<dbReference type="PANTHER" id="PTHR30563:SF0">
    <property type="entry name" value="DNA RECOMBINATION PROTEIN RMUC"/>
    <property type="match status" value="1"/>
</dbReference>
<dbReference type="EMBL" id="BMGH01000001">
    <property type="protein sequence ID" value="GGD17145.1"/>
    <property type="molecule type" value="Genomic_DNA"/>
</dbReference>
<dbReference type="PANTHER" id="PTHR30563">
    <property type="entry name" value="DNA RECOMBINATION PROTEIN RMUC"/>
    <property type="match status" value="1"/>
</dbReference>
<accession>A0A8J2V571</accession>
<evidence type="ECO:0000256" key="5">
    <source>
        <dbReference type="ARBA" id="ARBA00023172"/>
    </source>
</evidence>
<dbReference type="Pfam" id="PF02646">
    <property type="entry name" value="RmuC"/>
    <property type="match status" value="1"/>
</dbReference>
<keyword evidence="7" id="KW-0812">Transmembrane</keyword>
<evidence type="ECO:0000256" key="6">
    <source>
        <dbReference type="SAM" id="Coils"/>
    </source>
</evidence>
<proteinExistence type="inferred from homology"/>
<dbReference type="GO" id="GO:0006310">
    <property type="term" value="P:DNA recombination"/>
    <property type="evidence" value="ECO:0007669"/>
    <property type="project" value="UniProtKB-KW"/>
</dbReference>
<comment type="function">
    <text evidence="1">Involved in DNA recombination.</text>
</comment>
<evidence type="ECO:0000256" key="7">
    <source>
        <dbReference type="SAM" id="Phobius"/>
    </source>
</evidence>
<keyword evidence="5" id="KW-0233">DNA recombination</keyword>
<organism evidence="8 9">
    <name type="scientific">Aquisalinus flavus</name>
    <dbReference type="NCBI Taxonomy" id="1526572"/>
    <lineage>
        <taxon>Bacteria</taxon>
        <taxon>Pseudomonadati</taxon>
        <taxon>Pseudomonadota</taxon>
        <taxon>Alphaproteobacteria</taxon>
        <taxon>Parvularculales</taxon>
        <taxon>Parvularculaceae</taxon>
        <taxon>Aquisalinus</taxon>
    </lineage>
</organism>
<keyword evidence="4 6" id="KW-0175">Coiled coil</keyword>
<comment type="caution">
    <text evidence="8">The sequence shown here is derived from an EMBL/GenBank/DDBJ whole genome shotgun (WGS) entry which is preliminary data.</text>
</comment>
<feature type="coiled-coil region" evidence="6">
    <location>
        <begin position="55"/>
        <end position="120"/>
    </location>
</feature>
<reference evidence="8" key="1">
    <citation type="journal article" date="2014" name="Int. J. Syst. Evol. Microbiol.">
        <title>Complete genome sequence of Corynebacterium casei LMG S-19264T (=DSM 44701T), isolated from a smear-ripened cheese.</title>
        <authorList>
            <consortium name="US DOE Joint Genome Institute (JGI-PGF)"/>
            <person name="Walter F."/>
            <person name="Albersmeier A."/>
            <person name="Kalinowski J."/>
            <person name="Ruckert C."/>
        </authorList>
    </citation>
    <scope>NUCLEOTIDE SEQUENCE</scope>
    <source>
        <strain evidence="8">CGMCC 1.12921</strain>
    </source>
</reference>
<dbReference type="AlphaFoldDB" id="A0A8J2V571"/>
<comment type="similarity">
    <text evidence="2">Belongs to the RmuC family.</text>
</comment>
<name>A0A8J2V571_9PROT</name>
<dbReference type="RefSeq" id="WP_188157870.1">
    <property type="nucleotide sequence ID" value="NZ_BMGH01000001.1"/>
</dbReference>
<evidence type="ECO:0000256" key="4">
    <source>
        <dbReference type="ARBA" id="ARBA00023054"/>
    </source>
</evidence>
<dbReference type="InterPro" id="IPR003798">
    <property type="entry name" value="DNA_recombination_RmuC"/>
</dbReference>
<keyword evidence="9" id="KW-1185">Reference proteome</keyword>
<feature type="transmembrane region" description="Helical" evidence="7">
    <location>
        <begin position="29"/>
        <end position="46"/>
    </location>
</feature>
<sequence>MNHHAAFLTFSTIFIPAGTATGPDVLSLAGWAVAILFLIGAILAWLRGSKASARVNEVERELARAASRLEEFDGLKDALEHEKASASQLRIERASMEAQIAEREKAMQDMLREKERAMQDMKVRMENDFRSIASSMLSETHETFLKRANETFERHQEATKAEAEEKRKAVDDLVRPMKESLLRYEDGLKELRQHTATAQGELSNHIRVLASSAGEIKSEASKLATALRSGSKTRGNWGEQTLRNLVEMMGMSSYVDFTEQRYLQDEGKTKLPDMVVSLPGARVIAVDSKVSLNSYIEASEQTDETQRKLYLSKHADEIWTHVRTLSAKDYAEALRKEHSLDFVIMFLPGEHFFAAAMEMRPNLFQEAFDRKILIATPTTLIAIMKSIAYGWRQEKATENAEEVAALASDLYKAMQTMGNRLNQLGKSLAQTVKKYNDTVATIEGRVMPKARKFTELEMQGAQMPIEEIEQVEQSVRQLAANRDMLLDFDGEDESRD</sequence>
<gene>
    <name evidence="8" type="ORF">GCM10011342_27420</name>
</gene>
<evidence type="ECO:0000256" key="2">
    <source>
        <dbReference type="ARBA" id="ARBA00009840"/>
    </source>
</evidence>